<reference evidence="4" key="1">
    <citation type="submission" date="2023-03" db="EMBL/GenBank/DDBJ databases">
        <title>Andean soil-derived lignocellulolytic bacterial consortium as a source of novel taxa and putative plastic-active enzymes.</title>
        <authorList>
            <person name="Diaz-Garcia L."/>
            <person name="Chuvochina M."/>
            <person name="Feuerriegel G."/>
            <person name="Bunk B."/>
            <person name="Sproer C."/>
            <person name="Streit W.R."/>
            <person name="Rodriguez L.M."/>
            <person name="Overmann J."/>
            <person name="Jimenez D.J."/>
        </authorList>
    </citation>
    <scope>NUCLEOTIDE SEQUENCE</scope>
    <source>
        <strain evidence="4">MAG 7</strain>
    </source>
</reference>
<proteinExistence type="inferred from homology"/>
<dbReference type="SUPFAM" id="SSF51735">
    <property type="entry name" value="NAD(P)-binding Rossmann-fold domains"/>
    <property type="match status" value="1"/>
</dbReference>
<dbReference type="Pfam" id="PF08338">
    <property type="entry name" value="DUF1731"/>
    <property type="match status" value="1"/>
</dbReference>
<evidence type="ECO:0000256" key="1">
    <source>
        <dbReference type="ARBA" id="ARBA00009353"/>
    </source>
</evidence>
<gene>
    <name evidence="4" type="ORF">P0Y53_09500</name>
</gene>
<comment type="similarity">
    <text evidence="1">Belongs to the NAD(P)-dependent epimerase/dehydratase family. SDR39U1 subfamily.</text>
</comment>
<feature type="domain" description="NAD-dependent epimerase/dehydratase" evidence="2">
    <location>
        <begin position="4"/>
        <end position="221"/>
    </location>
</feature>
<dbReference type="PANTHER" id="PTHR11092:SF0">
    <property type="entry name" value="EPIMERASE FAMILY PROTEIN SDR39U1"/>
    <property type="match status" value="1"/>
</dbReference>
<dbReference type="Pfam" id="PF01370">
    <property type="entry name" value="Epimerase"/>
    <property type="match status" value="1"/>
</dbReference>
<evidence type="ECO:0000313" key="4">
    <source>
        <dbReference type="EMBL" id="WEK37736.1"/>
    </source>
</evidence>
<sequence>MATVLITGGTGLIGKALTKLLTDKGYQVIILTRHPKTPDGRVSYAVWDPAAKSIDTKAVQQADYIVNLAGENVMGKRWSKNRKQEILDSRVQSAELLADALRQPGHQVKAVISASAIGWYGDDAKRPAGKKTFTEDDPADKEYLGETCRLWEAAIDPVAALGIRLVKLRTGIVLSPEGGALEEFKKPVRFGFVTVLGSGQQVISWIHIDDIARLYLNAIENDQWHGAFNAVGPQPVSNKEMVATLGRKMKGSFCITLYVPTFVLKMVLGEMSVEVLKSATVSSSKASKAGFQFLYPELGVALDNLLKK</sequence>
<dbReference type="Gene3D" id="3.40.50.720">
    <property type="entry name" value="NAD(P)-binding Rossmann-like Domain"/>
    <property type="match status" value="1"/>
</dbReference>
<dbReference type="InterPro" id="IPR001509">
    <property type="entry name" value="Epimerase_deHydtase"/>
</dbReference>
<feature type="domain" description="DUF1731" evidence="3">
    <location>
        <begin position="259"/>
        <end position="305"/>
    </location>
</feature>
<evidence type="ECO:0000259" key="2">
    <source>
        <dbReference type="Pfam" id="PF01370"/>
    </source>
</evidence>
<dbReference type="InterPro" id="IPR013549">
    <property type="entry name" value="DUF1731"/>
</dbReference>
<dbReference type="PANTHER" id="PTHR11092">
    <property type="entry name" value="SUGAR NUCLEOTIDE EPIMERASE RELATED"/>
    <property type="match status" value="1"/>
</dbReference>
<protein>
    <submittedName>
        <fullName evidence="4">TIGR01777 family oxidoreductase</fullName>
    </submittedName>
</protein>
<name>A0AAJ5WT34_9BACT</name>
<dbReference type="InterPro" id="IPR010099">
    <property type="entry name" value="SDR39U1"/>
</dbReference>
<dbReference type="EMBL" id="CP119311">
    <property type="protein sequence ID" value="WEK37736.1"/>
    <property type="molecule type" value="Genomic_DNA"/>
</dbReference>
<dbReference type="InterPro" id="IPR036291">
    <property type="entry name" value="NAD(P)-bd_dom_sf"/>
</dbReference>
<dbReference type="AlphaFoldDB" id="A0AAJ5WT34"/>
<evidence type="ECO:0000259" key="3">
    <source>
        <dbReference type="Pfam" id="PF08338"/>
    </source>
</evidence>
<organism evidence="4 5">
    <name type="scientific">Candidatus Pseudobacter hemicellulosilyticus</name>
    <dbReference type="NCBI Taxonomy" id="3121375"/>
    <lineage>
        <taxon>Bacteria</taxon>
        <taxon>Pseudomonadati</taxon>
        <taxon>Bacteroidota</taxon>
        <taxon>Chitinophagia</taxon>
        <taxon>Chitinophagales</taxon>
        <taxon>Chitinophagaceae</taxon>
        <taxon>Pseudobacter</taxon>
    </lineage>
</organism>
<dbReference type="Proteomes" id="UP001220610">
    <property type="component" value="Chromosome"/>
</dbReference>
<dbReference type="NCBIfam" id="TIGR01777">
    <property type="entry name" value="yfcH"/>
    <property type="match status" value="1"/>
</dbReference>
<evidence type="ECO:0000313" key="5">
    <source>
        <dbReference type="Proteomes" id="UP001220610"/>
    </source>
</evidence>
<accession>A0AAJ5WT34</accession>